<dbReference type="Gene3D" id="2.60.260.20">
    <property type="entry name" value="Urease metallochaperone UreE, N-terminal domain"/>
    <property type="match status" value="1"/>
</dbReference>
<dbReference type="EMBL" id="LR590484">
    <property type="protein sequence ID" value="VTR54724.1"/>
    <property type="molecule type" value="Genomic_DNA"/>
</dbReference>
<dbReference type="Proteomes" id="UP000308196">
    <property type="component" value="Chromosome"/>
</dbReference>
<dbReference type="SMART" id="SM00988">
    <property type="entry name" value="UreE_N"/>
    <property type="match status" value="1"/>
</dbReference>
<dbReference type="GeneID" id="78465696"/>
<organism evidence="2 3">
    <name type="scientific">Sphingobacterium thalpophilum</name>
    <dbReference type="NCBI Taxonomy" id="259"/>
    <lineage>
        <taxon>Bacteria</taxon>
        <taxon>Pseudomonadati</taxon>
        <taxon>Bacteroidota</taxon>
        <taxon>Sphingobacteriia</taxon>
        <taxon>Sphingobacteriales</taxon>
        <taxon>Sphingobacteriaceae</taxon>
        <taxon>Sphingobacterium</taxon>
    </lineage>
</organism>
<feature type="domain" description="UreE urease accessory N-terminal" evidence="1">
    <location>
        <begin position="5"/>
        <end position="70"/>
    </location>
</feature>
<dbReference type="InterPro" id="IPR004029">
    <property type="entry name" value="UreE_N"/>
</dbReference>
<protein>
    <submittedName>
        <fullName evidence="2">Urease accessory protein UreE</fullName>
    </submittedName>
</protein>
<dbReference type="InterPro" id="IPR036118">
    <property type="entry name" value="UreE_N_sf"/>
</dbReference>
<dbReference type="Pfam" id="PF02814">
    <property type="entry name" value="UreE_N"/>
    <property type="match status" value="1"/>
</dbReference>
<evidence type="ECO:0000259" key="1">
    <source>
        <dbReference type="SMART" id="SM00988"/>
    </source>
</evidence>
<evidence type="ECO:0000313" key="3">
    <source>
        <dbReference type="Proteomes" id="UP000308196"/>
    </source>
</evidence>
<reference evidence="2 3" key="1">
    <citation type="submission" date="2019-05" db="EMBL/GenBank/DDBJ databases">
        <authorList>
            <consortium name="Pathogen Informatics"/>
        </authorList>
    </citation>
    <scope>NUCLEOTIDE SEQUENCE [LARGE SCALE GENOMIC DNA]</scope>
    <source>
        <strain evidence="2 3">NCTC11429</strain>
    </source>
</reference>
<dbReference type="AlphaFoldDB" id="A0A4U9W7C7"/>
<dbReference type="SUPFAM" id="SSF69737">
    <property type="entry name" value="Urease metallochaperone UreE, C-terminal domain"/>
    <property type="match status" value="1"/>
</dbReference>
<dbReference type="KEGG" id="stha:NCTC11429_05150"/>
<dbReference type="Gene3D" id="3.30.70.790">
    <property type="entry name" value="UreE, C-terminal domain"/>
    <property type="match status" value="1"/>
</dbReference>
<dbReference type="RefSeq" id="WP_051606488.1">
    <property type="nucleotide sequence ID" value="NZ_LR590484.1"/>
</dbReference>
<name>A0A4U9W7C7_9SPHI</name>
<dbReference type="SUPFAM" id="SSF69287">
    <property type="entry name" value="Urease metallochaperone UreE, N-terminal domain"/>
    <property type="match status" value="1"/>
</dbReference>
<dbReference type="STRING" id="1123265.GCA_000686625_00487"/>
<sequence>MNTEPVVIDTIIPGRLEDHAGDHLLLEWFEVNKHRLTRSTLAGNDLLLELQRGTIWHQGDALYAQGKLQAVIAIKPTLTIRFDPLDFTQLADFTYFIGNRHLPIFKAEHTLALRLPYDGRLYEQLLSKYSTAIQLEEAVLLTENSIRQQLKDSRKNENN</sequence>
<evidence type="ECO:0000313" key="2">
    <source>
        <dbReference type="EMBL" id="VTR54724.1"/>
    </source>
</evidence>
<proteinExistence type="predicted"/>
<gene>
    <name evidence="2" type="primary">ureE_4</name>
    <name evidence="2" type="ORF">NCTC11429_05150</name>
</gene>
<accession>A0A4U9W7C7</accession>